<dbReference type="PROSITE" id="PS01124">
    <property type="entry name" value="HTH_ARAC_FAMILY_2"/>
    <property type="match status" value="1"/>
</dbReference>
<organism evidence="7 8">
    <name type="scientific">Spirosoma telluris</name>
    <dbReference type="NCBI Taxonomy" id="2183553"/>
    <lineage>
        <taxon>Bacteria</taxon>
        <taxon>Pseudomonadati</taxon>
        <taxon>Bacteroidota</taxon>
        <taxon>Cytophagia</taxon>
        <taxon>Cytophagales</taxon>
        <taxon>Cytophagaceae</taxon>
        <taxon>Spirosoma</taxon>
    </lineage>
</organism>
<feature type="transmembrane region" description="Helical" evidence="5">
    <location>
        <begin position="209"/>
        <end position="228"/>
    </location>
</feature>
<evidence type="ECO:0000256" key="3">
    <source>
        <dbReference type="ARBA" id="ARBA00023163"/>
    </source>
</evidence>
<keyword evidence="2" id="KW-0238">DNA-binding</keyword>
<evidence type="ECO:0000256" key="4">
    <source>
        <dbReference type="SAM" id="MobiDB-lite"/>
    </source>
</evidence>
<dbReference type="GO" id="GO:0003700">
    <property type="term" value="F:DNA-binding transcription factor activity"/>
    <property type="evidence" value="ECO:0007669"/>
    <property type="project" value="InterPro"/>
</dbReference>
<proteinExistence type="predicted"/>
<keyword evidence="8" id="KW-1185">Reference proteome</keyword>
<dbReference type="OrthoDB" id="5492415at2"/>
<keyword evidence="1" id="KW-0805">Transcription regulation</keyword>
<feature type="transmembrane region" description="Helical" evidence="5">
    <location>
        <begin position="40"/>
        <end position="60"/>
    </location>
</feature>
<feature type="compositionally biased region" description="Basic and acidic residues" evidence="4">
    <location>
        <begin position="390"/>
        <end position="400"/>
    </location>
</feature>
<dbReference type="InterPro" id="IPR009057">
    <property type="entry name" value="Homeodomain-like_sf"/>
</dbReference>
<evidence type="ECO:0000256" key="1">
    <source>
        <dbReference type="ARBA" id="ARBA00023015"/>
    </source>
</evidence>
<reference evidence="7 8" key="1">
    <citation type="submission" date="2018-06" db="EMBL/GenBank/DDBJ databases">
        <title>Spirosoma sp. HMF3257 Genome sequencing and assembly.</title>
        <authorList>
            <person name="Kang H."/>
            <person name="Cha I."/>
            <person name="Kim H."/>
            <person name="Kang J."/>
            <person name="Joh K."/>
        </authorList>
    </citation>
    <scope>NUCLEOTIDE SEQUENCE [LARGE SCALE GENOMIC DNA]</scope>
    <source>
        <strain evidence="7 8">HMF3257</strain>
    </source>
</reference>
<dbReference type="Gene3D" id="1.10.10.60">
    <property type="entry name" value="Homeodomain-like"/>
    <property type="match status" value="2"/>
</dbReference>
<dbReference type="GO" id="GO:0043565">
    <property type="term" value="F:sequence-specific DNA binding"/>
    <property type="evidence" value="ECO:0007669"/>
    <property type="project" value="InterPro"/>
</dbReference>
<gene>
    <name evidence="7" type="ORF">HMF3257_01150</name>
</gene>
<feature type="transmembrane region" description="Helical" evidence="5">
    <location>
        <begin position="12"/>
        <end position="28"/>
    </location>
</feature>
<sequence length="410" mass="47960">MNKPDLDQWTTAFALIAFLGLFMAPLLLKQAGQQKHQIRYIVAILVLFSLVLIYYVLYWSNYLQFFPFLNRMAELLFLSFGVLFYCYLKELLHQPISFRIRKIHFLPFLVATGIHLLLNLLDRILPASAFQSAPLSYYRYFYQSLPWLVLVHLSLYAIAIVRLQPRFQSLREVAQWARWFSLCYLGFVLANWSYQVMVNMSFFNRDWDYAISLSMAIFIGLVAVLAYLQPHIFQTNRLPISELKALTTPTVLFPSVRLSAGIPRPSIPADPEVRYRHSGLPAHIARQFAQQLQELMRTEKLYHDNELRLETVAERLNISRHHLSQVLNEQLGMNFFEYINSLRVKEARELLRQVPRQQLNIIEVAYQVGFNNKVSFNKAFKQTTGLTPSEFRRSTQDKPDYNCSTPTDEN</sequence>
<evidence type="ECO:0000256" key="5">
    <source>
        <dbReference type="SAM" id="Phobius"/>
    </source>
</evidence>
<keyword evidence="3" id="KW-0804">Transcription</keyword>
<feature type="domain" description="HTH araC/xylS-type" evidence="6">
    <location>
        <begin position="290"/>
        <end position="394"/>
    </location>
</feature>
<accession>A0A327NEN3</accession>
<name>A0A327NEN3_9BACT</name>
<dbReference type="PROSITE" id="PS00041">
    <property type="entry name" value="HTH_ARAC_FAMILY_1"/>
    <property type="match status" value="1"/>
</dbReference>
<dbReference type="PANTHER" id="PTHR43280">
    <property type="entry name" value="ARAC-FAMILY TRANSCRIPTIONAL REGULATOR"/>
    <property type="match status" value="1"/>
</dbReference>
<evidence type="ECO:0000259" key="6">
    <source>
        <dbReference type="PROSITE" id="PS01124"/>
    </source>
</evidence>
<dbReference type="SMART" id="SM00342">
    <property type="entry name" value="HTH_ARAC"/>
    <property type="match status" value="1"/>
</dbReference>
<keyword evidence="5" id="KW-0472">Membrane</keyword>
<dbReference type="InterPro" id="IPR018060">
    <property type="entry name" value="HTH_AraC"/>
</dbReference>
<dbReference type="Pfam" id="PF12833">
    <property type="entry name" value="HTH_18"/>
    <property type="match status" value="1"/>
</dbReference>
<dbReference type="PANTHER" id="PTHR43280:SF29">
    <property type="entry name" value="ARAC-FAMILY TRANSCRIPTIONAL REGULATOR"/>
    <property type="match status" value="1"/>
</dbReference>
<feature type="transmembrane region" description="Helical" evidence="5">
    <location>
        <begin position="104"/>
        <end position="125"/>
    </location>
</feature>
<evidence type="ECO:0000256" key="2">
    <source>
        <dbReference type="ARBA" id="ARBA00023125"/>
    </source>
</evidence>
<dbReference type="Proteomes" id="UP000249016">
    <property type="component" value="Unassembled WGS sequence"/>
</dbReference>
<dbReference type="SUPFAM" id="SSF46689">
    <property type="entry name" value="Homeodomain-like"/>
    <property type="match status" value="1"/>
</dbReference>
<comment type="caution">
    <text evidence="7">The sequence shown here is derived from an EMBL/GenBank/DDBJ whole genome shotgun (WGS) entry which is preliminary data.</text>
</comment>
<protein>
    <recommendedName>
        <fullName evidence="6">HTH araC/xylS-type domain-containing protein</fullName>
    </recommendedName>
</protein>
<evidence type="ECO:0000313" key="7">
    <source>
        <dbReference type="EMBL" id="RAI73385.1"/>
    </source>
</evidence>
<dbReference type="RefSeq" id="WP_111340265.1">
    <property type="nucleotide sequence ID" value="NZ_QLII01000001.1"/>
</dbReference>
<feature type="transmembrane region" description="Helical" evidence="5">
    <location>
        <begin position="72"/>
        <end position="92"/>
    </location>
</feature>
<feature type="transmembrane region" description="Helical" evidence="5">
    <location>
        <begin position="145"/>
        <end position="164"/>
    </location>
</feature>
<feature type="region of interest" description="Disordered" evidence="4">
    <location>
        <begin position="389"/>
        <end position="410"/>
    </location>
</feature>
<dbReference type="AlphaFoldDB" id="A0A327NEN3"/>
<keyword evidence="5" id="KW-1133">Transmembrane helix</keyword>
<evidence type="ECO:0000313" key="8">
    <source>
        <dbReference type="Proteomes" id="UP000249016"/>
    </source>
</evidence>
<dbReference type="EMBL" id="QLII01000001">
    <property type="protein sequence ID" value="RAI73385.1"/>
    <property type="molecule type" value="Genomic_DNA"/>
</dbReference>
<keyword evidence="5" id="KW-0812">Transmembrane</keyword>
<feature type="transmembrane region" description="Helical" evidence="5">
    <location>
        <begin position="176"/>
        <end position="197"/>
    </location>
</feature>
<dbReference type="PRINTS" id="PR00032">
    <property type="entry name" value="HTHARAC"/>
</dbReference>
<dbReference type="InterPro" id="IPR020449">
    <property type="entry name" value="Tscrpt_reg_AraC-type_HTH"/>
</dbReference>
<dbReference type="InterPro" id="IPR018062">
    <property type="entry name" value="HTH_AraC-typ_CS"/>
</dbReference>